<reference evidence="2 3" key="1">
    <citation type="journal article" date="2015" name="Nature">
        <title>rRNA introns, odd ribosomes, and small enigmatic genomes across a large radiation of phyla.</title>
        <authorList>
            <person name="Brown C.T."/>
            <person name="Hug L.A."/>
            <person name="Thomas B.C."/>
            <person name="Sharon I."/>
            <person name="Castelle C.J."/>
            <person name="Singh A."/>
            <person name="Wilkins M.J."/>
            <person name="Williams K.H."/>
            <person name="Banfield J.F."/>
        </authorList>
    </citation>
    <scope>NUCLEOTIDE SEQUENCE [LARGE SCALE GENOMIC DNA]</scope>
</reference>
<feature type="coiled-coil region" evidence="1">
    <location>
        <begin position="194"/>
        <end position="260"/>
    </location>
</feature>
<organism evidence="2 3">
    <name type="scientific">Candidatus Beckwithbacteria bacterium GW2011_GWB1_47_15</name>
    <dbReference type="NCBI Taxonomy" id="1618371"/>
    <lineage>
        <taxon>Bacteria</taxon>
        <taxon>Candidatus Beckwithiibacteriota</taxon>
    </lineage>
</organism>
<evidence type="ECO:0000313" key="2">
    <source>
        <dbReference type="EMBL" id="KKU60754.1"/>
    </source>
</evidence>
<gene>
    <name evidence="2" type="ORF">UX85_C0007G0041</name>
</gene>
<evidence type="ECO:0000313" key="3">
    <source>
        <dbReference type="Proteomes" id="UP000033860"/>
    </source>
</evidence>
<accession>A0A0G1RTX4</accession>
<sequence length="556" mass="65450">MQYLNDEQNYVDRYDLHTIEECLDTVKMFQDIYKTSLTSEELKDISQEVKSHDANLMLHRTLFTIKGKRYEKKQETIQKWMEEDKLKQDKQDHTPIPEGIVCPLCGGSMSFNSSKHLDYSYDNPIMRMMFLFKCSKCEKQQWVYDDNEIRLSKPDLCPKCKEEMDIKATRKGKVITWKHKCKACGYTKTEIEDLAKHDEEHKKWEEEQKKKEEEGKKLLEKYRGEFCLNEKDGIEHVETLEAMEVGHEVYEEEKQKYDDKAYQTAVNLKRLTVLEIEKLLTEKLEKEKYVKFTLDKPDMGRFVTIPFNVLDANSTRNPNISEATLKKLLKDTLEDTNWRLMSDGIRYRLGYLSGTLKAYEQEEDLLELVGAKKEVKTPKSNSDSEKRAKYMSHNLVQLARMSGEFDGIEATRKRRLEKEPEGFYLDDGKGPYTCGICGEYYYGKDIWWTLNGLWCRDCWNNIKEGVIPPLKHRHDDKSNWFERLQITSNHGVHPSSIKKLRREGLLHGRDLKRKDGTVYYTVSLVSENQEFLKKYPKQKSKIQMSIADSKGNKINL</sequence>
<dbReference type="AlphaFoldDB" id="A0A0G1RTX4"/>
<evidence type="ECO:0000256" key="1">
    <source>
        <dbReference type="SAM" id="Coils"/>
    </source>
</evidence>
<keyword evidence="1" id="KW-0175">Coiled coil</keyword>
<dbReference type="Proteomes" id="UP000033860">
    <property type="component" value="Unassembled WGS sequence"/>
</dbReference>
<dbReference type="EMBL" id="LCNT01000007">
    <property type="protein sequence ID" value="KKU60754.1"/>
    <property type="molecule type" value="Genomic_DNA"/>
</dbReference>
<comment type="caution">
    <text evidence="2">The sequence shown here is derived from an EMBL/GenBank/DDBJ whole genome shotgun (WGS) entry which is preliminary data.</text>
</comment>
<protein>
    <submittedName>
        <fullName evidence="2">Uncharacterized protein</fullName>
    </submittedName>
</protein>
<name>A0A0G1RTX4_9BACT</name>
<proteinExistence type="predicted"/>